<organism evidence="2 3">
    <name type="scientific">Marine Group I thaumarchaeote</name>
    <dbReference type="NCBI Taxonomy" id="2511932"/>
    <lineage>
        <taxon>Archaea</taxon>
        <taxon>Nitrososphaerota</taxon>
        <taxon>Marine Group I</taxon>
    </lineage>
</organism>
<gene>
    <name evidence="2" type="ORF">HX854_04520</name>
</gene>
<evidence type="ECO:0000313" key="2">
    <source>
        <dbReference type="EMBL" id="NWJ83976.1"/>
    </source>
</evidence>
<accession>A0A7K4N6J8</accession>
<dbReference type="AlphaFoldDB" id="A0A7K4N6J8"/>
<reference evidence="2 3" key="1">
    <citation type="journal article" date="2019" name="Environ. Microbiol.">
        <title>Genomics insights into ecotype formation of ammonia-oxidizing archaea in the deep ocean.</title>
        <authorList>
            <person name="Wang Y."/>
            <person name="Huang J.M."/>
            <person name="Cui G.J."/>
            <person name="Nunoura T."/>
            <person name="Takaki Y."/>
            <person name="Li W.L."/>
            <person name="Li J."/>
            <person name="Gao Z.M."/>
            <person name="Takai K."/>
            <person name="Zhang A.Q."/>
            <person name="Stepanauskas R."/>
        </authorList>
    </citation>
    <scope>NUCLEOTIDE SEQUENCE [LARGE SCALE GENOMIC DNA]</scope>
    <source>
        <strain evidence="2 3">T3L1</strain>
    </source>
</reference>
<feature type="compositionally biased region" description="Polar residues" evidence="1">
    <location>
        <begin position="1"/>
        <end position="10"/>
    </location>
</feature>
<dbReference type="Proteomes" id="UP000520052">
    <property type="component" value="Unassembled WGS sequence"/>
</dbReference>
<proteinExistence type="predicted"/>
<feature type="region of interest" description="Disordered" evidence="1">
    <location>
        <begin position="1"/>
        <end position="34"/>
    </location>
</feature>
<protein>
    <submittedName>
        <fullName evidence="2">Uncharacterized protein</fullName>
    </submittedName>
</protein>
<comment type="caution">
    <text evidence="2">The sequence shown here is derived from an EMBL/GenBank/DDBJ whole genome shotgun (WGS) entry which is preliminary data.</text>
</comment>
<sequence length="119" mass="13588">MTDKVFQNGQLEPKENPVNTRLVKDSKTSENANSADVLEELIHRAVTFTPDTLDRDTAELNKAITHGYKIHDYVTTETGIVYILAKWRKQQKIKPNDFGKKSLDCSLKDCHNGLKQEEE</sequence>
<dbReference type="EMBL" id="JACATC010000004">
    <property type="protein sequence ID" value="NWJ83976.1"/>
    <property type="molecule type" value="Genomic_DNA"/>
</dbReference>
<evidence type="ECO:0000313" key="3">
    <source>
        <dbReference type="Proteomes" id="UP000520052"/>
    </source>
</evidence>
<name>A0A7K4N6J8_9ARCH</name>
<evidence type="ECO:0000256" key="1">
    <source>
        <dbReference type="SAM" id="MobiDB-lite"/>
    </source>
</evidence>